<keyword evidence="7" id="KW-0963">Cytoplasm</keyword>
<evidence type="ECO:0000256" key="5">
    <source>
        <dbReference type="ARBA" id="ARBA00023239"/>
    </source>
</evidence>
<feature type="domain" description="Uroporphyrinogen decarboxylase (URO-D)" evidence="10">
    <location>
        <begin position="15"/>
        <end position="24"/>
    </location>
</feature>
<dbReference type="PROSITE" id="PS00906">
    <property type="entry name" value="UROD_1"/>
    <property type="match status" value="1"/>
</dbReference>
<feature type="binding site" evidence="7">
    <location>
        <position position="198"/>
    </location>
    <ligand>
        <name>substrate</name>
    </ligand>
</feature>
<organism evidence="11 12">
    <name type="scientific">Ehrlichia ruminantium</name>
    <name type="common">heartwater rickettsia</name>
    <name type="synonym">Cowdria ruminantium</name>
    <dbReference type="NCBI Taxonomy" id="779"/>
    <lineage>
        <taxon>Bacteria</taxon>
        <taxon>Pseudomonadati</taxon>
        <taxon>Pseudomonadota</taxon>
        <taxon>Alphaproteobacteria</taxon>
        <taxon>Rickettsiales</taxon>
        <taxon>Anaplasmataceae</taxon>
        <taxon>Ehrlichia</taxon>
    </lineage>
</organism>
<comment type="catalytic activity">
    <reaction evidence="7 8">
        <text>uroporphyrinogen III + 4 H(+) = coproporphyrinogen III + 4 CO2</text>
        <dbReference type="Rhea" id="RHEA:19865"/>
        <dbReference type="ChEBI" id="CHEBI:15378"/>
        <dbReference type="ChEBI" id="CHEBI:16526"/>
        <dbReference type="ChEBI" id="CHEBI:57308"/>
        <dbReference type="ChEBI" id="CHEBI:57309"/>
        <dbReference type="EC" id="4.1.1.37"/>
    </reaction>
</comment>
<evidence type="ECO:0000256" key="8">
    <source>
        <dbReference type="RuleBase" id="RU000554"/>
    </source>
</evidence>
<comment type="caution">
    <text evidence="7">Lacks conserved residue(s) required for the propagation of feature annotation.</text>
</comment>
<dbReference type="GO" id="GO:0005829">
    <property type="term" value="C:cytosol"/>
    <property type="evidence" value="ECO:0007669"/>
    <property type="project" value="TreeGrafter"/>
</dbReference>
<reference evidence="11 12" key="1">
    <citation type="submission" date="2018-10" db="EMBL/GenBank/DDBJ databases">
        <title>Propagation and draft genome sequences of three atypical Erhlichia ruminantium isolates.</title>
        <authorList>
            <person name="Liebenberg J."/>
            <person name="Steyn H."/>
            <person name="Josemans A."/>
            <person name="Zweygarth E."/>
        </authorList>
    </citation>
    <scope>NUCLEOTIDE SEQUENCE [LARGE SCALE GENOMIC DNA]</scope>
    <source>
        <strain evidence="11 12">Omatjenne</strain>
    </source>
</reference>
<evidence type="ECO:0000256" key="9">
    <source>
        <dbReference type="RuleBase" id="RU004169"/>
    </source>
</evidence>
<evidence type="ECO:0000256" key="2">
    <source>
        <dbReference type="ARBA" id="ARBA00009935"/>
    </source>
</evidence>
<comment type="function">
    <text evidence="7">Catalyzes the decarboxylation of four acetate groups of uroporphyrinogen-III to yield coproporphyrinogen-III.</text>
</comment>
<evidence type="ECO:0000313" key="12">
    <source>
        <dbReference type="Proteomes" id="UP000422822"/>
    </source>
</evidence>
<comment type="subcellular location">
    <subcellularLocation>
        <location evidence="7">Cytoplasm</location>
    </subcellularLocation>
</comment>
<keyword evidence="12" id="KW-1185">Reference proteome</keyword>
<evidence type="ECO:0000259" key="10">
    <source>
        <dbReference type="PROSITE" id="PS00906"/>
    </source>
</evidence>
<protein>
    <recommendedName>
        <fullName evidence="3 7">Uroporphyrinogen decarboxylase</fullName>
        <shortName evidence="7">UPD</shortName>
        <shortName evidence="7">URO-D</shortName>
        <ecNumber evidence="3 7">4.1.1.37</ecNumber>
    </recommendedName>
</protein>
<dbReference type="SUPFAM" id="SSF51726">
    <property type="entry name" value="UROD/MetE-like"/>
    <property type="match status" value="1"/>
</dbReference>
<dbReference type="PANTHER" id="PTHR21091">
    <property type="entry name" value="METHYLTETRAHYDROFOLATE:HOMOCYSTEINE METHYLTRANSFERASE RELATED"/>
    <property type="match status" value="1"/>
</dbReference>
<comment type="similarity">
    <text evidence="2 7 9">Belongs to the uroporphyrinogen decarboxylase family.</text>
</comment>
<evidence type="ECO:0000256" key="3">
    <source>
        <dbReference type="ARBA" id="ARBA00012288"/>
    </source>
</evidence>
<feature type="site" description="Transition state stabilizer" evidence="7">
    <location>
        <position position="70"/>
    </location>
</feature>
<evidence type="ECO:0000256" key="7">
    <source>
        <dbReference type="HAMAP-Rule" id="MF_00218"/>
    </source>
</evidence>
<dbReference type="Proteomes" id="UP000422822">
    <property type="component" value="Chromosome"/>
</dbReference>
<feature type="binding site" evidence="7">
    <location>
        <position position="312"/>
    </location>
    <ligand>
        <name>substrate</name>
    </ligand>
</feature>
<name>A0AAE6UI73_EHRRU</name>
<dbReference type="RefSeq" id="WP_158406194.1">
    <property type="nucleotide sequence ID" value="NZ_CP033454.1"/>
</dbReference>
<keyword evidence="5 7" id="KW-0456">Lyase</keyword>
<dbReference type="PANTHER" id="PTHR21091:SF169">
    <property type="entry name" value="UROPORPHYRINOGEN DECARBOXYLASE"/>
    <property type="match status" value="1"/>
</dbReference>
<dbReference type="AlphaFoldDB" id="A0AAE6UI73"/>
<evidence type="ECO:0000256" key="4">
    <source>
        <dbReference type="ARBA" id="ARBA00022793"/>
    </source>
</evidence>
<keyword evidence="4 7" id="KW-0210">Decarboxylase</keyword>
<dbReference type="Gene3D" id="3.20.20.210">
    <property type="match status" value="1"/>
</dbReference>
<dbReference type="EC" id="4.1.1.37" evidence="3 7"/>
<dbReference type="HAMAP" id="MF_00218">
    <property type="entry name" value="URO_D"/>
    <property type="match status" value="1"/>
</dbReference>
<dbReference type="Pfam" id="PF01208">
    <property type="entry name" value="URO-D"/>
    <property type="match status" value="1"/>
</dbReference>
<dbReference type="GO" id="GO:0006782">
    <property type="term" value="P:protoporphyrinogen IX biosynthetic process"/>
    <property type="evidence" value="ECO:0007669"/>
    <property type="project" value="UniProtKB-UniRule"/>
</dbReference>
<dbReference type="InterPro" id="IPR038071">
    <property type="entry name" value="UROD/MetE-like_sf"/>
</dbReference>
<feature type="binding site" evidence="7">
    <location>
        <position position="70"/>
    </location>
    <ligand>
        <name>substrate</name>
    </ligand>
</feature>
<dbReference type="InterPro" id="IPR006361">
    <property type="entry name" value="Uroporphyrinogen_deCO2ase_HemE"/>
</dbReference>
<keyword evidence="6 7" id="KW-0627">Porphyrin biosynthesis</keyword>
<dbReference type="GO" id="GO:0004853">
    <property type="term" value="F:uroporphyrinogen decarboxylase activity"/>
    <property type="evidence" value="ECO:0007669"/>
    <property type="project" value="UniProtKB-UniRule"/>
</dbReference>
<accession>A0AAE6UI73</accession>
<evidence type="ECO:0000256" key="1">
    <source>
        <dbReference type="ARBA" id="ARBA00004804"/>
    </source>
</evidence>
<feature type="binding site" evidence="7">
    <location>
        <position position="145"/>
    </location>
    <ligand>
        <name>substrate</name>
    </ligand>
</feature>
<dbReference type="NCBIfam" id="TIGR01464">
    <property type="entry name" value="hemE"/>
    <property type="match status" value="1"/>
</dbReference>
<comment type="pathway">
    <text evidence="1 7 8">Porphyrin-containing compound metabolism; protoporphyrin-IX biosynthesis; coproporphyrinogen-III from 5-aminolevulinate: step 4/4.</text>
</comment>
<evidence type="ECO:0000256" key="6">
    <source>
        <dbReference type="ARBA" id="ARBA00023244"/>
    </source>
</evidence>
<dbReference type="EMBL" id="CP033455">
    <property type="protein sequence ID" value="QGR03027.1"/>
    <property type="molecule type" value="Genomic_DNA"/>
</dbReference>
<dbReference type="CDD" id="cd00717">
    <property type="entry name" value="URO-D"/>
    <property type="match status" value="1"/>
</dbReference>
<feature type="binding site" evidence="7">
    <location>
        <begin position="20"/>
        <end position="24"/>
    </location>
    <ligand>
        <name>substrate</name>
    </ligand>
</feature>
<comment type="subunit">
    <text evidence="7">Homodimer.</text>
</comment>
<gene>
    <name evidence="7" type="primary">hemE</name>
    <name evidence="11" type="ORF">EDL80_00100</name>
</gene>
<evidence type="ECO:0000313" key="11">
    <source>
        <dbReference type="EMBL" id="QGR03027.1"/>
    </source>
</evidence>
<dbReference type="InterPro" id="IPR000257">
    <property type="entry name" value="Uroporphyrinogen_deCOase"/>
</dbReference>
<sequence>MLKTIKSKSRQKSIPIWFMRQAGRYLPEYQEITKNAPSFLEMCYTPELVREITLQPIKRFNLDAAIIFSDILVIPDALGCKVTFTKDKGPEICEIASYKEINTPEKEVLLHLDNVFKSIKEVRKILPANKALIGFAGGPWTIATYMIGRDKNFSKIREMSYTRDGNLEKIIEKVTEVTIAYLMKQIESGVDIIQIFDSNAGIVSSEEFERWIISPTKKIISSIRKTYPDFPFIGFPKGAGVLYKQFTEQTNVSVTSIDFNTPMSWARENIPSIIQGNLDPYLVAYDKNGTVSQAKKIVNIMKDKPFIFNLGHGIIPNTPIENIEALIEAVKSNI</sequence>
<proteinExistence type="inferred from homology"/>